<dbReference type="Proteomes" id="UP001605036">
    <property type="component" value="Unassembled WGS sequence"/>
</dbReference>
<dbReference type="AlphaFoldDB" id="A0ABD1ZGI2"/>
<reference evidence="1 2" key="1">
    <citation type="submission" date="2024-09" db="EMBL/GenBank/DDBJ databases">
        <title>Chromosome-scale assembly of Riccia fluitans.</title>
        <authorList>
            <person name="Paukszto L."/>
            <person name="Sawicki J."/>
            <person name="Karawczyk K."/>
            <person name="Piernik-Szablinska J."/>
            <person name="Szczecinska M."/>
            <person name="Mazdziarz M."/>
        </authorList>
    </citation>
    <scope>NUCLEOTIDE SEQUENCE [LARGE SCALE GENOMIC DNA]</scope>
    <source>
        <strain evidence="1">Rf_01</strain>
        <tissue evidence="1">Aerial parts of the thallus</tissue>
    </source>
</reference>
<organism evidence="1 2">
    <name type="scientific">Riccia fluitans</name>
    <dbReference type="NCBI Taxonomy" id="41844"/>
    <lineage>
        <taxon>Eukaryota</taxon>
        <taxon>Viridiplantae</taxon>
        <taxon>Streptophyta</taxon>
        <taxon>Embryophyta</taxon>
        <taxon>Marchantiophyta</taxon>
        <taxon>Marchantiopsida</taxon>
        <taxon>Marchantiidae</taxon>
        <taxon>Marchantiales</taxon>
        <taxon>Ricciaceae</taxon>
        <taxon>Riccia</taxon>
    </lineage>
</organism>
<accession>A0ABD1ZGI2</accession>
<dbReference type="Pfam" id="PF09713">
    <property type="entry name" value="A_thal_3526"/>
    <property type="match status" value="1"/>
</dbReference>
<name>A0ABD1ZGI2_9MARC</name>
<dbReference type="EMBL" id="JBHFFA010000001">
    <property type="protein sequence ID" value="KAL2650552.1"/>
    <property type="molecule type" value="Genomic_DNA"/>
</dbReference>
<proteinExistence type="predicted"/>
<sequence>MRAPAPITHVAPKEKPDVSCSYILMVQHLIERCLLLYMNREDCVRALAKYARVRPVITNTVWKELEKENKEFFTAYSKHCSSRHARVFNQALEEATTRLYSQSLDCPEAVRGASDAPLQPCPAPLTS</sequence>
<dbReference type="NCBIfam" id="TIGR01589">
    <property type="entry name" value="A_thal_3526"/>
    <property type="match status" value="1"/>
</dbReference>
<evidence type="ECO:0000313" key="1">
    <source>
        <dbReference type="EMBL" id="KAL2650552.1"/>
    </source>
</evidence>
<dbReference type="PANTHER" id="PTHR31871">
    <property type="entry name" value="OS02G0137100 PROTEIN"/>
    <property type="match status" value="1"/>
</dbReference>
<keyword evidence="2" id="KW-1185">Reference proteome</keyword>
<dbReference type="InterPro" id="IPR006476">
    <property type="entry name" value="CHP01589_pln"/>
</dbReference>
<protein>
    <submittedName>
        <fullName evidence="1">Uncharacterized protein</fullName>
    </submittedName>
</protein>
<evidence type="ECO:0000313" key="2">
    <source>
        <dbReference type="Proteomes" id="UP001605036"/>
    </source>
</evidence>
<comment type="caution">
    <text evidence="1">The sequence shown here is derived from an EMBL/GenBank/DDBJ whole genome shotgun (WGS) entry which is preliminary data.</text>
</comment>
<dbReference type="PANTHER" id="PTHR31871:SF61">
    <property type="entry name" value="OS06G0705300 PROTEIN"/>
    <property type="match status" value="1"/>
</dbReference>
<gene>
    <name evidence="1" type="ORF">R1flu_018680</name>
</gene>